<dbReference type="EMBL" id="MIKB01000019">
    <property type="protein sequence ID" value="OEG14694.1"/>
    <property type="molecule type" value="Genomic_DNA"/>
</dbReference>
<gene>
    <name evidence="1" type="ORF">BCR23_12760</name>
</gene>
<accession>A0A1E5GPR5</accession>
<evidence type="ECO:0000313" key="2">
    <source>
        <dbReference type="Proteomes" id="UP000094764"/>
    </source>
</evidence>
<keyword evidence="2" id="KW-1185">Reference proteome</keyword>
<name>A0A1E5GPR5_9ENTE</name>
<organism evidence="1 2">
    <name type="scientific">Enterococcus quebecensis</name>
    <dbReference type="NCBI Taxonomy" id="903983"/>
    <lineage>
        <taxon>Bacteria</taxon>
        <taxon>Bacillati</taxon>
        <taxon>Bacillota</taxon>
        <taxon>Bacilli</taxon>
        <taxon>Lactobacillales</taxon>
        <taxon>Enterococcaceae</taxon>
        <taxon>Enterococcus</taxon>
    </lineage>
</organism>
<dbReference type="Proteomes" id="UP000094764">
    <property type="component" value="Unassembled WGS sequence"/>
</dbReference>
<evidence type="ECO:0000313" key="1">
    <source>
        <dbReference type="EMBL" id="OEG14694.1"/>
    </source>
</evidence>
<comment type="caution">
    <text evidence="1">The sequence shown here is derived from an EMBL/GenBank/DDBJ whole genome shotgun (WGS) entry which is preliminary data.</text>
</comment>
<proteinExistence type="predicted"/>
<sequence>MLASISDLLNVERTEFELTGAFNAILGADSELFVDPALIFNTDILEFTNAKEKITDYFSGVLKLIRRSNQRDDKFWRTAIQMVTIPEVKGLSIGYSSESSDGNGIGKTLAKKIIEDANLIINESENDIYFFELLGLFEKGLGADRISDMIIHIMLDDFQNYSKRICDELGVNYEEKCLTSEGNHIIIIPQSLLTNLPHSTRVFKSEVTDESVRETLNVAIGKSWRDAFTKENSSEVDKHAVLESFASNPEIFEAFILDYLNTKTHTYNFSTDPDGEFLWYHETQETVKNSLDKYKKEADLIDKNDTNLKDKVIIMCDIFKDLVENNGLDSLFYKDSISNVRNSKNEKAIQLVFYGVSHFFCKQNNIDLTPESNTGRGPVDFKCSLGNEKILIEVKKTIHSRLEHGYFTQLEEYKKSEKTKEAIFLLVIVDGKKSIDNLNKFKEKVSNAEKGKYSKIIYINAQKKASASKM</sequence>
<protein>
    <submittedName>
        <fullName evidence="1">Uncharacterized protein</fullName>
    </submittedName>
</protein>
<dbReference type="RefSeq" id="WP_069636180.1">
    <property type="nucleotide sequence ID" value="NZ_JXKZ01000013.1"/>
</dbReference>
<reference evidence="2" key="1">
    <citation type="submission" date="2016-09" db="EMBL/GenBank/DDBJ databases">
        <authorList>
            <person name="Gulvik C.A."/>
        </authorList>
    </citation>
    <scope>NUCLEOTIDE SEQUENCE [LARGE SCALE GENOMIC DNA]</scope>
    <source>
        <strain evidence="2">LMG 26306</strain>
    </source>
</reference>
<dbReference type="OrthoDB" id="212459at2"/>
<dbReference type="AlphaFoldDB" id="A0A1E5GPR5"/>